<dbReference type="GO" id="GO:0008726">
    <property type="term" value="F:alkanesulfonate monooxygenase activity"/>
    <property type="evidence" value="ECO:0007669"/>
    <property type="project" value="TreeGrafter"/>
</dbReference>
<reference evidence="6" key="1">
    <citation type="submission" date="2021-03" db="EMBL/GenBank/DDBJ databases">
        <authorList>
            <person name="Kanchanasin P."/>
            <person name="Saeng-In P."/>
            <person name="Phongsopitanun W."/>
            <person name="Yuki M."/>
            <person name="Kudo T."/>
            <person name="Ohkuma M."/>
            <person name="Tanasupawat S."/>
        </authorList>
    </citation>
    <scope>NUCLEOTIDE SEQUENCE</scope>
    <source>
        <strain evidence="6">GKU 128</strain>
    </source>
</reference>
<dbReference type="RefSeq" id="WP_208261352.1">
    <property type="nucleotide sequence ID" value="NZ_JAGEOJ010000020.1"/>
</dbReference>
<evidence type="ECO:0000256" key="4">
    <source>
        <dbReference type="ARBA" id="ARBA00023033"/>
    </source>
</evidence>
<dbReference type="InterPro" id="IPR036661">
    <property type="entry name" value="Luciferase-like_sf"/>
</dbReference>
<proteinExistence type="predicted"/>
<dbReference type="Proteomes" id="UP000669179">
    <property type="component" value="Unassembled WGS sequence"/>
</dbReference>
<dbReference type="PANTHER" id="PTHR42847">
    <property type="entry name" value="ALKANESULFONATE MONOOXYGENASE"/>
    <property type="match status" value="1"/>
</dbReference>
<evidence type="ECO:0000313" key="6">
    <source>
        <dbReference type="EMBL" id="MBO2453326.1"/>
    </source>
</evidence>
<keyword evidence="2" id="KW-0288">FMN</keyword>
<gene>
    <name evidence="6" type="ORF">J4573_39955</name>
</gene>
<dbReference type="InterPro" id="IPR050172">
    <property type="entry name" value="SsuD_RutA_monooxygenase"/>
</dbReference>
<keyword evidence="7" id="KW-1185">Reference proteome</keyword>
<dbReference type="SUPFAM" id="SSF51679">
    <property type="entry name" value="Bacterial luciferase-like"/>
    <property type="match status" value="1"/>
</dbReference>
<dbReference type="InterPro" id="IPR011251">
    <property type="entry name" value="Luciferase-like_dom"/>
</dbReference>
<keyword evidence="1" id="KW-0285">Flavoprotein</keyword>
<feature type="domain" description="Luciferase-like" evidence="5">
    <location>
        <begin position="15"/>
        <end position="232"/>
    </location>
</feature>
<evidence type="ECO:0000313" key="7">
    <source>
        <dbReference type="Proteomes" id="UP000669179"/>
    </source>
</evidence>
<organism evidence="6 7">
    <name type="scientific">Actinomadura barringtoniae</name>
    <dbReference type="NCBI Taxonomy" id="1427535"/>
    <lineage>
        <taxon>Bacteria</taxon>
        <taxon>Bacillati</taxon>
        <taxon>Actinomycetota</taxon>
        <taxon>Actinomycetes</taxon>
        <taxon>Streptosporangiales</taxon>
        <taxon>Thermomonosporaceae</taxon>
        <taxon>Actinomadura</taxon>
    </lineage>
</organism>
<accession>A0A939PIH0</accession>
<evidence type="ECO:0000256" key="2">
    <source>
        <dbReference type="ARBA" id="ARBA00022643"/>
    </source>
</evidence>
<dbReference type="Gene3D" id="3.20.20.30">
    <property type="entry name" value="Luciferase-like domain"/>
    <property type="match status" value="1"/>
</dbReference>
<dbReference type="EMBL" id="JAGEOJ010000020">
    <property type="protein sequence ID" value="MBO2453326.1"/>
    <property type="molecule type" value="Genomic_DNA"/>
</dbReference>
<dbReference type="Pfam" id="PF00296">
    <property type="entry name" value="Bac_luciferase"/>
    <property type="match status" value="1"/>
</dbReference>
<evidence type="ECO:0000256" key="3">
    <source>
        <dbReference type="ARBA" id="ARBA00023002"/>
    </source>
</evidence>
<evidence type="ECO:0000256" key="1">
    <source>
        <dbReference type="ARBA" id="ARBA00022630"/>
    </source>
</evidence>
<dbReference type="PANTHER" id="PTHR42847:SF4">
    <property type="entry name" value="ALKANESULFONATE MONOOXYGENASE-RELATED"/>
    <property type="match status" value="1"/>
</dbReference>
<protein>
    <submittedName>
        <fullName evidence="6">LLM class flavin-dependent oxidoreductase</fullName>
    </submittedName>
</protein>
<dbReference type="GO" id="GO:0046306">
    <property type="term" value="P:alkanesulfonate catabolic process"/>
    <property type="evidence" value="ECO:0007669"/>
    <property type="project" value="TreeGrafter"/>
</dbReference>
<name>A0A939PIH0_9ACTN</name>
<keyword evidence="4" id="KW-0503">Monooxygenase</keyword>
<sequence length="292" mass="32044">MTAPRISTVMWPIKPWPEAGEEWRRAEELGFHTAWVYDHIAWKGTTPWYDAYTTLAAAAAVTSRIRVGTLVTSANFRHPVPTAHAIKTIDLISQGRVTIAIGSGGTHRNSDAGILGGDDWSSRERAERFAEWVDLLDKLLRGPEVTFEGTYYTAREVVTEPGCVQRPRVPFGIAANGPRGMRLAARQGDTWVTTGRSKTGDGPYDAVRAQLETLHEACAAEGRDSSTVRRLFLAGFTGEPWMESIEAFRDLAGRYAELGITDIAVHWPRPGGDWAADPKVVEAIAAEDPQTS</sequence>
<dbReference type="AlphaFoldDB" id="A0A939PIH0"/>
<evidence type="ECO:0000259" key="5">
    <source>
        <dbReference type="Pfam" id="PF00296"/>
    </source>
</evidence>
<comment type="caution">
    <text evidence="6">The sequence shown here is derived from an EMBL/GenBank/DDBJ whole genome shotgun (WGS) entry which is preliminary data.</text>
</comment>
<keyword evidence="3" id="KW-0560">Oxidoreductase</keyword>